<comment type="caution">
    <text evidence="1">The sequence shown here is derived from an EMBL/GenBank/DDBJ whole genome shotgun (WGS) entry which is preliminary data.</text>
</comment>
<evidence type="ECO:0000313" key="1">
    <source>
        <dbReference type="EMBL" id="KAG5460173.1"/>
    </source>
</evidence>
<feature type="non-terminal residue" evidence="1">
    <location>
        <position position="1"/>
    </location>
</feature>
<dbReference type="EMBL" id="JAEFCI010005637">
    <property type="protein sequence ID" value="KAG5460173.1"/>
    <property type="molecule type" value="Genomic_DNA"/>
</dbReference>
<sequence length="116" mass="12452">LVNAAAPRDLGDWVVETFNTGQRFALVTRGLSTPVHLSTATASITASIIYVLNLETYSEPLNVQCYEPNATPLTAAAAAHRPPPPSSLRPLITAAAAIAAAAHLRRRRQRKRQDAI</sequence>
<proteinExistence type="predicted"/>
<accession>A0A8H7ZWB6</accession>
<evidence type="ECO:0000313" key="2">
    <source>
        <dbReference type="Proteomes" id="UP000673691"/>
    </source>
</evidence>
<name>A0A8H7ZWB6_9FUNG</name>
<dbReference type="Proteomes" id="UP000673691">
    <property type="component" value="Unassembled WGS sequence"/>
</dbReference>
<gene>
    <name evidence="1" type="ORF">BJ554DRAFT_7814</name>
</gene>
<keyword evidence="2" id="KW-1185">Reference proteome</keyword>
<reference evidence="1 2" key="1">
    <citation type="journal article" name="Sci. Rep.">
        <title>Genome-scale phylogenetic analyses confirm Olpidium as the closest living zoosporic fungus to the non-flagellated, terrestrial fungi.</title>
        <authorList>
            <person name="Chang Y."/>
            <person name="Rochon D."/>
            <person name="Sekimoto S."/>
            <person name="Wang Y."/>
            <person name="Chovatia M."/>
            <person name="Sandor L."/>
            <person name="Salamov A."/>
            <person name="Grigoriev I.V."/>
            <person name="Stajich J.E."/>
            <person name="Spatafora J.W."/>
        </authorList>
    </citation>
    <scope>NUCLEOTIDE SEQUENCE [LARGE SCALE GENOMIC DNA]</scope>
    <source>
        <strain evidence="1">S191</strain>
    </source>
</reference>
<organism evidence="1 2">
    <name type="scientific">Olpidium bornovanus</name>
    <dbReference type="NCBI Taxonomy" id="278681"/>
    <lineage>
        <taxon>Eukaryota</taxon>
        <taxon>Fungi</taxon>
        <taxon>Fungi incertae sedis</taxon>
        <taxon>Olpidiomycota</taxon>
        <taxon>Olpidiomycotina</taxon>
        <taxon>Olpidiomycetes</taxon>
        <taxon>Olpidiales</taxon>
        <taxon>Olpidiaceae</taxon>
        <taxon>Olpidium</taxon>
    </lineage>
</organism>
<dbReference type="AlphaFoldDB" id="A0A8H7ZWB6"/>
<protein>
    <submittedName>
        <fullName evidence="1">Uncharacterized protein</fullName>
    </submittedName>
</protein>